<dbReference type="Proteomes" id="UP000250321">
    <property type="component" value="Unassembled WGS sequence"/>
</dbReference>
<dbReference type="GO" id="GO:0005524">
    <property type="term" value="F:ATP binding"/>
    <property type="evidence" value="ECO:0007669"/>
    <property type="project" value="UniProtKB-KW"/>
</dbReference>
<keyword evidence="2" id="KW-0547">Nucleotide-binding</keyword>
<evidence type="ECO:0000313" key="5">
    <source>
        <dbReference type="EMBL" id="PQQ03285.1"/>
    </source>
</evidence>
<keyword evidence="4" id="KW-0067">ATP-binding</keyword>
<proteinExistence type="predicted"/>
<dbReference type="AlphaFoldDB" id="A0A314Y5A5"/>
<keyword evidence="3 5" id="KW-0418">Kinase</keyword>
<protein>
    <submittedName>
        <fullName evidence="5">L-type lectin-domain containing receptor kinase IX.1-like</fullName>
    </submittedName>
</protein>
<evidence type="ECO:0000256" key="4">
    <source>
        <dbReference type="ARBA" id="ARBA00022840"/>
    </source>
</evidence>
<evidence type="ECO:0000256" key="2">
    <source>
        <dbReference type="ARBA" id="ARBA00022741"/>
    </source>
</evidence>
<comment type="caution">
    <text evidence="5">The sequence shown here is derived from an EMBL/GenBank/DDBJ whole genome shotgun (WGS) entry which is preliminary data.</text>
</comment>
<dbReference type="InterPro" id="IPR011009">
    <property type="entry name" value="Kinase-like_dom_sf"/>
</dbReference>
<keyword evidence="5" id="KW-0675">Receptor</keyword>
<accession>A0A314Y5A5</accession>
<keyword evidence="1" id="KW-0808">Transferase</keyword>
<dbReference type="Gene3D" id="1.10.510.10">
    <property type="entry name" value="Transferase(Phosphotransferase) domain 1"/>
    <property type="match status" value="1"/>
</dbReference>
<reference evidence="5 6" key="1">
    <citation type="submission" date="2018-02" db="EMBL/GenBank/DDBJ databases">
        <title>Draft genome of wild Prunus yedoensis var. nudiflora.</title>
        <authorList>
            <person name="Baek S."/>
            <person name="Kim J.-H."/>
            <person name="Choi K."/>
            <person name="Kim G.-B."/>
            <person name="Cho A."/>
            <person name="Jang H."/>
            <person name="Shin C.-H."/>
            <person name="Yu H.-J."/>
            <person name="Mun J.-H."/>
        </authorList>
    </citation>
    <scope>NUCLEOTIDE SEQUENCE [LARGE SCALE GENOMIC DNA]</scope>
    <source>
        <strain evidence="6">cv. Jeju island</strain>
        <tissue evidence="5">Leaf</tissue>
    </source>
</reference>
<name>A0A314Y5A5_PRUYE</name>
<dbReference type="PANTHER" id="PTHR47973">
    <property type="entry name" value="CYSTEINE-RICH RECEPTOR-LIKE PROTEIN KINASE 3"/>
    <property type="match status" value="1"/>
</dbReference>
<keyword evidence="6" id="KW-1185">Reference proteome</keyword>
<sequence>MAPEYVTTGKASKEFDVYSFGVALEIACGRKPIDSKFKSSQTSIVEWVWELYREEKVLEAADLNLRGDFDKKQMECLLIVGLWCAHLNYSI</sequence>
<dbReference type="InterPro" id="IPR052059">
    <property type="entry name" value="CR_Ser/Thr_kinase"/>
</dbReference>
<evidence type="ECO:0000256" key="1">
    <source>
        <dbReference type="ARBA" id="ARBA00022679"/>
    </source>
</evidence>
<keyword evidence="5" id="KW-0430">Lectin</keyword>
<dbReference type="OrthoDB" id="4062651at2759"/>
<dbReference type="GO" id="GO:0016301">
    <property type="term" value="F:kinase activity"/>
    <property type="evidence" value="ECO:0007669"/>
    <property type="project" value="UniProtKB-KW"/>
</dbReference>
<dbReference type="EMBL" id="PJQY01001361">
    <property type="protein sequence ID" value="PQQ03285.1"/>
    <property type="molecule type" value="Genomic_DNA"/>
</dbReference>
<organism evidence="5 6">
    <name type="scientific">Prunus yedoensis var. nudiflora</name>
    <dbReference type="NCBI Taxonomy" id="2094558"/>
    <lineage>
        <taxon>Eukaryota</taxon>
        <taxon>Viridiplantae</taxon>
        <taxon>Streptophyta</taxon>
        <taxon>Embryophyta</taxon>
        <taxon>Tracheophyta</taxon>
        <taxon>Spermatophyta</taxon>
        <taxon>Magnoliopsida</taxon>
        <taxon>eudicotyledons</taxon>
        <taxon>Gunneridae</taxon>
        <taxon>Pentapetalae</taxon>
        <taxon>rosids</taxon>
        <taxon>fabids</taxon>
        <taxon>Rosales</taxon>
        <taxon>Rosaceae</taxon>
        <taxon>Amygdaloideae</taxon>
        <taxon>Amygdaleae</taxon>
        <taxon>Prunus</taxon>
    </lineage>
</organism>
<evidence type="ECO:0000256" key="3">
    <source>
        <dbReference type="ARBA" id="ARBA00022777"/>
    </source>
</evidence>
<gene>
    <name evidence="5" type="ORF">Pyn_26158</name>
</gene>
<evidence type="ECO:0000313" key="6">
    <source>
        <dbReference type="Proteomes" id="UP000250321"/>
    </source>
</evidence>
<dbReference type="GO" id="GO:0030246">
    <property type="term" value="F:carbohydrate binding"/>
    <property type="evidence" value="ECO:0007669"/>
    <property type="project" value="UniProtKB-KW"/>
</dbReference>
<dbReference type="STRING" id="2094558.A0A314Y5A5"/>
<dbReference type="SUPFAM" id="SSF56112">
    <property type="entry name" value="Protein kinase-like (PK-like)"/>
    <property type="match status" value="1"/>
</dbReference>